<evidence type="ECO:0000256" key="1">
    <source>
        <dbReference type="SAM" id="SignalP"/>
    </source>
</evidence>
<gene>
    <name evidence="2" type="ORF">METSCH_C01750</name>
</gene>
<organism evidence="2 3">
    <name type="scientific">Metschnikowia aff. pulcherrima</name>
    <dbReference type="NCBI Taxonomy" id="2163413"/>
    <lineage>
        <taxon>Eukaryota</taxon>
        <taxon>Fungi</taxon>
        <taxon>Dikarya</taxon>
        <taxon>Ascomycota</taxon>
        <taxon>Saccharomycotina</taxon>
        <taxon>Pichiomycetes</taxon>
        <taxon>Metschnikowiaceae</taxon>
        <taxon>Metschnikowia</taxon>
    </lineage>
</organism>
<accession>A0A4P6XLS8</accession>
<evidence type="ECO:0000313" key="2">
    <source>
        <dbReference type="EMBL" id="QBM88210.1"/>
    </source>
</evidence>
<keyword evidence="3" id="KW-1185">Reference proteome</keyword>
<proteinExistence type="predicted"/>
<protein>
    <submittedName>
        <fullName evidence="2">Uncharacterized protein</fullName>
    </submittedName>
</protein>
<evidence type="ECO:0000313" key="3">
    <source>
        <dbReference type="Proteomes" id="UP000292447"/>
    </source>
</evidence>
<dbReference type="AlphaFoldDB" id="A0A4P6XLS8"/>
<feature type="signal peptide" evidence="1">
    <location>
        <begin position="1"/>
        <end position="17"/>
    </location>
</feature>
<feature type="chain" id="PRO_5021031207" evidence="1">
    <location>
        <begin position="18"/>
        <end position="225"/>
    </location>
</feature>
<keyword evidence="1" id="KW-0732">Signal</keyword>
<dbReference type="Proteomes" id="UP000292447">
    <property type="component" value="Chromosome III"/>
</dbReference>
<dbReference type="EMBL" id="CP034458">
    <property type="protein sequence ID" value="QBM88210.1"/>
    <property type="molecule type" value="Genomic_DNA"/>
</dbReference>
<sequence length="225" mass="25705">MKLTFFLTFSTAVLSMATDFAIQANSGLGKRYEEQRLANSEIELLYMMTHLQHKFNQAFKNGVKPELWHYAKMSLRLIEKSFKKLIPALNEHEQYQIRNEIDLIHKYVLPKGDIKVIDACNNDTDIDDSFCAYYNFPGYAGEVTRLAKKAEILKDAYGGKKGSGVETNDEMKDQLSLVRDEMEMLEVAPVDKWRSQGGFSKTQKSLRNSEKVAEEASKFLKIKAG</sequence>
<reference evidence="3" key="1">
    <citation type="submission" date="2019-03" db="EMBL/GenBank/DDBJ databases">
        <title>Snf2 controls pulcherriminic acid biosynthesis and connects pigmentation and antifungal activity of the yeast Metschnikowia pulcherrima.</title>
        <authorList>
            <person name="Gore-Lloyd D."/>
            <person name="Sumann I."/>
            <person name="Brachmann A.O."/>
            <person name="Schneeberger K."/>
            <person name="Ortiz-Merino R.A."/>
            <person name="Moreno-Beltran M."/>
            <person name="Schlaefli M."/>
            <person name="Kirner P."/>
            <person name="Santos Kron A."/>
            <person name="Wolfe K.H."/>
            <person name="Piel J."/>
            <person name="Ahrens C.H."/>
            <person name="Henk D."/>
            <person name="Freimoser F.M."/>
        </authorList>
    </citation>
    <scope>NUCLEOTIDE SEQUENCE [LARGE SCALE GENOMIC DNA]</scope>
    <source>
        <strain evidence="3">APC 1.2</strain>
    </source>
</reference>
<name>A0A4P6XLS8_9ASCO</name>